<dbReference type="PANTHER" id="PTHR46517">
    <property type="entry name" value="FRUCTOSE-2,6-BISPHOSPHATASE TIGAR"/>
    <property type="match status" value="1"/>
</dbReference>
<gene>
    <name evidence="2" type="ORF">TrVE_jg560</name>
</gene>
<evidence type="ECO:0000256" key="1">
    <source>
        <dbReference type="ARBA" id="ARBA00022801"/>
    </source>
</evidence>
<comment type="caution">
    <text evidence="2">The sequence shown here is derived from an EMBL/GenBank/DDBJ whole genome shotgun (WGS) entry which is preliminary data.</text>
</comment>
<dbReference type="GO" id="GO:0005829">
    <property type="term" value="C:cytosol"/>
    <property type="evidence" value="ECO:0007669"/>
    <property type="project" value="TreeGrafter"/>
</dbReference>
<proteinExistence type="predicted"/>
<dbReference type="PANTHER" id="PTHR46517:SF1">
    <property type="entry name" value="FRUCTOSE-2,6-BISPHOSPHATASE TIGAR"/>
    <property type="match status" value="1"/>
</dbReference>
<dbReference type="SMART" id="SM00855">
    <property type="entry name" value="PGAM"/>
    <property type="match status" value="1"/>
</dbReference>
<dbReference type="InterPro" id="IPR001345">
    <property type="entry name" value="PG/BPGM_mutase_AS"/>
</dbReference>
<dbReference type="InterPro" id="IPR051695">
    <property type="entry name" value="Phosphoglycerate_Mutase"/>
</dbReference>
<dbReference type="PROSITE" id="PS00175">
    <property type="entry name" value="PG_MUTASE"/>
    <property type="match status" value="1"/>
</dbReference>
<dbReference type="AlphaFoldDB" id="A0A9W7BYW3"/>
<dbReference type="InterPro" id="IPR013078">
    <property type="entry name" value="His_Pase_superF_clade-1"/>
</dbReference>
<dbReference type="EMBL" id="BRXX01000243">
    <property type="protein sequence ID" value="GMI00092.1"/>
    <property type="molecule type" value="Genomic_DNA"/>
</dbReference>
<dbReference type="GO" id="GO:0043456">
    <property type="term" value="P:regulation of pentose-phosphate shunt"/>
    <property type="evidence" value="ECO:0007669"/>
    <property type="project" value="TreeGrafter"/>
</dbReference>
<dbReference type="Pfam" id="PF00300">
    <property type="entry name" value="His_Phos_1"/>
    <property type="match status" value="2"/>
</dbReference>
<dbReference type="GO" id="GO:0004331">
    <property type="term" value="F:fructose-2,6-bisphosphate 2-phosphatase activity"/>
    <property type="evidence" value="ECO:0007669"/>
    <property type="project" value="TreeGrafter"/>
</dbReference>
<dbReference type="GO" id="GO:0045820">
    <property type="term" value="P:negative regulation of glycolytic process"/>
    <property type="evidence" value="ECO:0007669"/>
    <property type="project" value="TreeGrafter"/>
</dbReference>
<dbReference type="SUPFAM" id="SSF53254">
    <property type="entry name" value="Phosphoglycerate mutase-like"/>
    <property type="match status" value="1"/>
</dbReference>
<dbReference type="Gene3D" id="3.40.50.1240">
    <property type="entry name" value="Phosphoglycerate mutase-like"/>
    <property type="match status" value="1"/>
</dbReference>
<evidence type="ECO:0000313" key="2">
    <source>
        <dbReference type="EMBL" id="GMI00092.1"/>
    </source>
</evidence>
<sequence length="287" mass="31508">MNNSTRQGALLKLYLFRHGETELNRAGIVQGAGVDASLTPLGFRQAIGVGKSFVDRNSVVATFKEWNIICSTMARTRETLLGFCLGAQENANANPDESAHEYLPDDISLPSELYSIPIILDARLKEKAQGARENKRNDITQETAEAMELELGNPPSAFFKESDEEVAVRALGVVEDEIRRATQSHTSSSTLMVTHGGVIRVLLRDIFKVGGGPGEERIRVFNSSISQINVHITKQQEDTHSDSAATTANRNMLIVGEEVFEWTATLVGPIGDTSYIPPHLVSERSDW</sequence>
<keyword evidence="1" id="KW-0378">Hydrolase</keyword>
<accession>A0A9W7BYW3</accession>
<reference evidence="3" key="1">
    <citation type="journal article" date="2023" name="Commun. Biol.">
        <title>Genome analysis of Parmales, the sister group of diatoms, reveals the evolutionary specialization of diatoms from phago-mixotrophs to photoautotrophs.</title>
        <authorList>
            <person name="Ban H."/>
            <person name="Sato S."/>
            <person name="Yoshikawa S."/>
            <person name="Yamada K."/>
            <person name="Nakamura Y."/>
            <person name="Ichinomiya M."/>
            <person name="Sato N."/>
            <person name="Blanc-Mathieu R."/>
            <person name="Endo H."/>
            <person name="Kuwata A."/>
            <person name="Ogata H."/>
        </authorList>
    </citation>
    <scope>NUCLEOTIDE SEQUENCE [LARGE SCALE GENOMIC DNA]</scope>
    <source>
        <strain evidence="3">NIES 3699</strain>
    </source>
</reference>
<organism evidence="2 3">
    <name type="scientific">Triparma verrucosa</name>
    <dbReference type="NCBI Taxonomy" id="1606542"/>
    <lineage>
        <taxon>Eukaryota</taxon>
        <taxon>Sar</taxon>
        <taxon>Stramenopiles</taxon>
        <taxon>Ochrophyta</taxon>
        <taxon>Bolidophyceae</taxon>
        <taxon>Parmales</taxon>
        <taxon>Triparmaceae</taxon>
        <taxon>Triparma</taxon>
    </lineage>
</organism>
<evidence type="ECO:0008006" key="4">
    <source>
        <dbReference type="Google" id="ProtNLM"/>
    </source>
</evidence>
<evidence type="ECO:0000313" key="3">
    <source>
        <dbReference type="Proteomes" id="UP001165160"/>
    </source>
</evidence>
<dbReference type="CDD" id="cd07067">
    <property type="entry name" value="HP_PGM_like"/>
    <property type="match status" value="1"/>
</dbReference>
<protein>
    <recommendedName>
        <fullName evidence="4">Phosphoglycerate mutase</fullName>
    </recommendedName>
</protein>
<dbReference type="Proteomes" id="UP001165160">
    <property type="component" value="Unassembled WGS sequence"/>
</dbReference>
<name>A0A9W7BYW3_9STRA</name>
<dbReference type="InterPro" id="IPR029033">
    <property type="entry name" value="His_PPase_superfam"/>
</dbReference>
<keyword evidence="3" id="KW-1185">Reference proteome</keyword>